<name>A0A238VGD1_9ACTN</name>
<evidence type="ECO:0000313" key="2">
    <source>
        <dbReference type="Proteomes" id="UP000198403"/>
    </source>
</evidence>
<dbReference type="Proteomes" id="UP000198403">
    <property type="component" value="Unassembled WGS sequence"/>
</dbReference>
<evidence type="ECO:0000313" key="1">
    <source>
        <dbReference type="EMBL" id="SNR33127.1"/>
    </source>
</evidence>
<sequence length="51" mass="5449">MKLSGLLSTDSLLTNVLFPVDPTTGERTRAEPVTVLDDPDAVDAFFARQAG</sequence>
<accession>A0A238VGD1</accession>
<keyword evidence="2" id="KW-1185">Reference proteome</keyword>
<protein>
    <submittedName>
        <fullName evidence="1">Uncharacterized protein</fullName>
    </submittedName>
</protein>
<gene>
    <name evidence="1" type="ORF">SAMN06272737_10394</name>
</gene>
<organism evidence="1 2">
    <name type="scientific">Blastococcus mobilis</name>
    <dbReference type="NCBI Taxonomy" id="1938746"/>
    <lineage>
        <taxon>Bacteria</taxon>
        <taxon>Bacillati</taxon>
        <taxon>Actinomycetota</taxon>
        <taxon>Actinomycetes</taxon>
        <taxon>Geodermatophilales</taxon>
        <taxon>Geodermatophilaceae</taxon>
        <taxon>Blastococcus</taxon>
    </lineage>
</organism>
<dbReference type="RefSeq" id="WP_176445400.1">
    <property type="nucleotide sequence ID" value="NZ_FZNO01000003.1"/>
</dbReference>
<dbReference type="EMBL" id="FZNO01000003">
    <property type="protein sequence ID" value="SNR33127.1"/>
    <property type="molecule type" value="Genomic_DNA"/>
</dbReference>
<reference evidence="1 2" key="1">
    <citation type="submission" date="2017-06" db="EMBL/GenBank/DDBJ databases">
        <authorList>
            <person name="Kim H.J."/>
            <person name="Triplett B.A."/>
        </authorList>
    </citation>
    <scope>NUCLEOTIDE SEQUENCE [LARGE SCALE GENOMIC DNA]</scope>
    <source>
        <strain evidence="1 2">DSM 44272</strain>
    </source>
</reference>
<proteinExistence type="predicted"/>
<dbReference type="AlphaFoldDB" id="A0A238VGD1"/>